<dbReference type="AlphaFoldDB" id="A0A317CD75"/>
<dbReference type="PANTHER" id="PTHR33603">
    <property type="entry name" value="METHYLTRANSFERASE"/>
    <property type="match status" value="1"/>
</dbReference>
<dbReference type="GO" id="GO:0005737">
    <property type="term" value="C:cytoplasm"/>
    <property type="evidence" value="ECO:0007669"/>
    <property type="project" value="UniProtKB-SubCell"/>
</dbReference>
<dbReference type="OrthoDB" id="9806643at2"/>
<feature type="binding site" evidence="5">
    <location>
        <begin position="123"/>
        <end position="128"/>
    </location>
    <ligand>
        <name>S-adenosyl-L-methionine</name>
        <dbReference type="ChEBI" id="CHEBI:59789"/>
    </ligand>
</feature>
<evidence type="ECO:0000256" key="2">
    <source>
        <dbReference type="ARBA" id="ARBA00022679"/>
    </source>
</evidence>
<name>A0A317CD75_9GAMM</name>
<comment type="subunit">
    <text evidence="5">Homodimer.</text>
</comment>
<reference evidence="6 7" key="1">
    <citation type="submission" date="2018-05" db="EMBL/GenBank/DDBJ databases">
        <title>Leucothrix arctica sp. nov., isolated from Arctic seawater.</title>
        <authorList>
            <person name="Choi A."/>
            <person name="Baek K."/>
        </authorList>
    </citation>
    <scope>NUCLEOTIDE SEQUENCE [LARGE SCALE GENOMIC DNA]</scope>
    <source>
        <strain evidence="6 7">IMCC9719</strain>
    </source>
</reference>
<dbReference type="Pfam" id="PF02590">
    <property type="entry name" value="SPOUT_MTase"/>
    <property type="match status" value="1"/>
</dbReference>
<feature type="binding site" evidence="5">
    <location>
        <position position="104"/>
    </location>
    <ligand>
        <name>S-adenosyl-L-methionine</name>
        <dbReference type="ChEBI" id="CHEBI:59789"/>
    </ligand>
</feature>
<evidence type="ECO:0000256" key="5">
    <source>
        <dbReference type="HAMAP-Rule" id="MF_00658"/>
    </source>
</evidence>
<dbReference type="PIRSF" id="PIRSF004505">
    <property type="entry name" value="MT_bac"/>
    <property type="match status" value="1"/>
</dbReference>
<proteinExistence type="inferred from homology"/>
<evidence type="ECO:0000313" key="6">
    <source>
        <dbReference type="EMBL" id="PWQ95303.1"/>
    </source>
</evidence>
<evidence type="ECO:0000256" key="1">
    <source>
        <dbReference type="ARBA" id="ARBA00022603"/>
    </source>
</evidence>
<comment type="similarity">
    <text evidence="4 5">Belongs to the RNA methyltransferase RlmH family.</text>
</comment>
<dbReference type="InterPro" id="IPR029028">
    <property type="entry name" value="Alpha/beta_knot_MTases"/>
</dbReference>
<evidence type="ECO:0000256" key="3">
    <source>
        <dbReference type="ARBA" id="ARBA00022691"/>
    </source>
</evidence>
<dbReference type="RefSeq" id="WP_109823915.1">
    <property type="nucleotide sequence ID" value="NZ_QGKL01000035.1"/>
</dbReference>
<dbReference type="Proteomes" id="UP000245506">
    <property type="component" value="Unassembled WGS sequence"/>
</dbReference>
<evidence type="ECO:0000313" key="7">
    <source>
        <dbReference type="Proteomes" id="UP000245506"/>
    </source>
</evidence>
<sequence length="157" mass="17974">MQIHLIAVGNKMPDWVKKGYEEYANRMPPHCRIVLKEIVPEKRGKNVNAADIQVKEAEKIRQALPPKCHIVALDGLGKIWSTEKLSERMEDWMMGGSDIALIIGGPDGLTRDFIRLVDEHWSLSNLTFPHPMVRVIVAEQLYRAWTITENHPYHRAG</sequence>
<organism evidence="6 7">
    <name type="scientific">Leucothrix arctica</name>
    <dbReference type="NCBI Taxonomy" id="1481894"/>
    <lineage>
        <taxon>Bacteria</taxon>
        <taxon>Pseudomonadati</taxon>
        <taxon>Pseudomonadota</taxon>
        <taxon>Gammaproteobacteria</taxon>
        <taxon>Thiotrichales</taxon>
        <taxon>Thiotrichaceae</taxon>
        <taxon>Leucothrix</taxon>
    </lineage>
</organism>
<keyword evidence="1 5" id="KW-0489">Methyltransferase</keyword>
<keyword evidence="5" id="KW-0963">Cytoplasm</keyword>
<keyword evidence="7" id="KW-1185">Reference proteome</keyword>
<keyword evidence="5" id="KW-0698">rRNA processing</keyword>
<feature type="binding site" evidence="5">
    <location>
        <position position="73"/>
    </location>
    <ligand>
        <name>S-adenosyl-L-methionine</name>
        <dbReference type="ChEBI" id="CHEBI:59789"/>
    </ligand>
</feature>
<comment type="subcellular location">
    <subcellularLocation>
        <location evidence="5">Cytoplasm</location>
    </subcellularLocation>
</comment>
<dbReference type="InterPro" id="IPR029026">
    <property type="entry name" value="tRNA_m1G_MTases_N"/>
</dbReference>
<comment type="function">
    <text evidence="5">Specifically methylates the pseudouridine at position 1915 (m3Psi1915) in 23S rRNA.</text>
</comment>
<dbReference type="NCBIfam" id="TIGR00246">
    <property type="entry name" value="tRNA_RlmH_YbeA"/>
    <property type="match status" value="1"/>
</dbReference>
<dbReference type="EMBL" id="QGKL01000035">
    <property type="protein sequence ID" value="PWQ95303.1"/>
    <property type="molecule type" value="Genomic_DNA"/>
</dbReference>
<accession>A0A317CD75</accession>
<keyword evidence="2 5" id="KW-0808">Transferase</keyword>
<dbReference type="InterPro" id="IPR003742">
    <property type="entry name" value="RlmH-like"/>
</dbReference>
<dbReference type="SUPFAM" id="SSF75217">
    <property type="entry name" value="alpha/beta knot"/>
    <property type="match status" value="1"/>
</dbReference>
<dbReference type="HAMAP" id="MF_00658">
    <property type="entry name" value="23SrRNA_methyltr_H"/>
    <property type="match status" value="1"/>
</dbReference>
<dbReference type="CDD" id="cd18081">
    <property type="entry name" value="RlmH-like"/>
    <property type="match status" value="1"/>
</dbReference>
<gene>
    <name evidence="5" type="primary">rlmH</name>
    <name evidence="6" type="ORF">DKT75_13240</name>
</gene>
<evidence type="ECO:0000256" key="4">
    <source>
        <dbReference type="ARBA" id="ARBA00038303"/>
    </source>
</evidence>
<keyword evidence="3 5" id="KW-0949">S-adenosyl-L-methionine</keyword>
<dbReference type="EC" id="2.1.1.177" evidence="5"/>
<dbReference type="NCBIfam" id="NF000986">
    <property type="entry name" value="PRK00103.1-4"/>
    <property type="match status" value="1"/>
</dbReference>
<comment type="catalytic activity">
    <reaction evidence="5">
        <text>pseudouridine(1915) in 23S rRNA + S-adenosyl-L-methionine = N(3)-methylpseudouridine(1915) in 23S rRNA + S-adenosyl-L-homocysteine + H(+)</text>
        <dbReference type="Rhea" id="RHEA:42752"/>
        <dbReference type="Rhea" id="RHEA-COMP:10221"/>
        <dbReference type="Rhea" id="RHEA-COMP:10222"/>
        <dbReference type="ChEBI" id="CHEBI:15378"/>
        <dbReference type="ChEBI" id="CHEBI:57856"/>
        <dbReference type="ChEBI" id="CHEBI:59789"/>
        <dbReference type="ChEBI" id="CHEBI:65314"/>
        <dbReference type="ChEBI" id="CHEBI:74486"/>
        <dbReference type="EC" id="2.1.1.177"/>
    </reaction>
</comment>
<comment type="caution">
    <text evidence="6">The sequence shown here is derived from an EMBL/GenBank/DDBJ whole genome shotgun (WGS) entry which is preliminary data.</text>
</comment>
<dbReference type="PANTHER" id="PTHR33603:SF1">
    <property type="entry name" value="RIBOSOMAL RNA LARGE SUBUNIT METHYLTRANSFERASE H"/>
    <property type="match status" value="1"/>
</dbReference>
<protein>
    <recommendedName>
        <fullName evidence="5">Ribosomal RNA large subunit methyltransferase H</fullName>
        <ecNumber evidence="5">2.1.1.177</ecNumber>
    </recommendedName>
    <alternativeName>
        <fullName evidence="5">23S rRNA (pseudouridine1915-N3)-methyltransferase</fullName>
    </alternativeName>
    <alternativeName>
        <fullName evidence="5">23S rRNA m3Psi1915 methyltransferase</fullName>
    </alternativeName>
    <alternativeName>
        <fullName evidence="5">rRNA (pseudouridine-N3-)-methyltransferase RlmH</fullName>
    </alternativeName>
</protein>
<dbReference type="Gene3D" id="3.40.1280.10">
    <property type="match status" value="1"/>
</dbReference>
<dbReference type="GO" id="GO:0070038">
    <property type="term" value="F:rRNA (pseudouridine-N3-)-methyltransferase activity"/>
    <property type="evidence" value="ECO:0007669"/>
    <property type="project" value="UniProtKB-UniRule"/>
</dbReference>